<name>A0A1X7VRV6_AMPQE</name>
<sequence>MVTAHFHHKPSLIFKRFEFNTCFQEERERVTVFVTALRSIAEYCEYKEDILPDMLRDRIVCGIRDK</sequence>
<proteinExistence type="predicted"/>
<accession>A0A1X7VRV6</accession>
<reference evidence="1" key="1">
    <citation type="submission" date="2017-05" db="UniProtKB">
        <authorList>
            <consortium name="EnsemblMetazoa"/>
        </authorList>
    </citation>
    <scope>IDENTIFICATION</scope>
</reference>
<dbReference type="AlphaFoldDB" id="A0A1X7VRV6"/>
<evidence type="ECO:0000313" key="1">
    <source>
        <dbReference type="EnsemblMetazoa" id="Aqu2.1.42842_001"/>
    </source>
</evidence>
<dbReference type="EnsemblMetazoa" id="Aqu2.1.42842_001">
    <property type="protein sequence ID" value="Aqu2.1.42842_001"/>
    <property type="gene ID" value="Aqu2.1.42842"/>
</dbReference>
<protein>
    <submittedName>
        <fullName evidence="1">Uncharacterized protein</fullName>
    </submittedName>
</protein>
<organism evidence="1">
    <name type="scientific">Amphimedon queenslandica</name>
    <name type="common">Sponge</name>
    <dbReference type="NCBI Taxonomy" id="400682"/>
    <lineage>
        <taxon>Eukaryota</taxon>
        <taxon>Metazoa</taxon>
        <taxon>Porifera</taxon>
        <taxon>Demospongiae</taxon>
        <taxon>Heteroscleromorpha</taxon>
        <taxon>Haplosclerida</taxon>
        <taxon>Niphatidae</taxon>
        <taxon>Amphimedon</taxon>
    </lineage>
</organism>
<dbReference type="InParanoid" id="A0A1X7VRV6"/>